<evidence type="ECO:0000313" key="3">
    <source>
        <dbReference type="Proteomes" id="UP001228403"/>
    </source>
</evidence>
<feature type="chain" id="PRO_5046941982" description="Major fimbrial subunit protein N-terminal domain-containing protein" evidence="1">
    <location>
        <begin position="28"/>
        <end position="365"/>
    </location>
</feature>
<name>A0ABT7U3M9_9BACE</name>
<protein>
    <recommendedName>
        <fullName evidence="4">Major fimbrial subunit protein N-terminal domain-containing protein</fullName>
    </recommendedName>
</protein>
<organism evidence="2 3">
    <name type="scientific">Bacteroides eggerthii</name>
    <dbReference type="NCBI Taxonomy" id="28111"/>
    <lineage>
        <taxon>Bacteria</taxon>
        <taxon>Pseudomonadati</taxon>
        <taxon>Bacteroidota</taxon>
        <taxon>Bacteroidia</taxon>
        <taxon>Bacteroidales</taxon>
        <taxon>Bacteroidaceae</taxon>
        <taxon>Bacteroides</taxon>
    </lineage>
</organism>
<evidence type="ECO:0000313" key="2">
    <source>
        <dbReference type="EMBL" id="MDM8144456.1"/>
    </source>
</evidence>
<reference evidence="2 3" key="1">
    <citation type="submission" date="2023-06" db="EMBL/GenBank/DDBJ databases">
        <authorList>
            <person name="Zeman M."/>
            <person name="Kubasova T."/>
            <person name="Jahodarova E."/>
            <person name="Nykrynova M."/>
            <person name="Rychlik I."/>
        </authorList>
    </citation>
    <scope>NUCLEOTIDE SEQUENCE [LARGE SCALE GENOMIC DNA]</scope>
    <source>
        <strain evidence="2 3">ET4</strain>
    </source>
</reference>
<accession>A0ABT7U3M9</accession>
<evidence type="ECO:0008006" key="4">
    <source>
        <dbReference type="Google" id="ProtNLM"/>
    </source>
</evidence>
<keyword evidence="3" id="KW-1185">Reference proteome</keyword>
<comment type="caution">
    <text evidence="2">The sequence shown here is derived from an EMBL/GenBank/DDBJ whole genome shotgun (WGS) entry which is preliminary data.</text>
</comment>
<dbReference type="Proteomes" id="UP001228403">
    <property type="component" value="Unassembled WGS sequence"/>
</dbReference>
<sequence>MKKKIWNILGYMALSLMVLTACRNGVADVPDVPDLPMETMRLLIAAPEKKTSRAPGDPGSGVDEAEDWDRMAVILAYDDAAEEVFPDNSKVKIIPFTQEEFNSLPAYNGSATIKELELNVPKGELYIYGVVYKDGVYGSPADNIFSCRTRNEVEQLKISNHYAAQVDADKNPIAGTQNISTFLSVGSGYYQTAESNGLPAAFSLYGSDGGLQPSYPVVRITRLATKVDVQWDAADAFEQGYSKVKITGFTYHGSAYGRLFPKVTPETAYVPEKLDRTFYNSSEISQRNGRVYHYSFSDGKTNPKITFHISAEKEGVGKNQDYSMTFDAPLLQATWYKVNVTVRGLTGSSDITLSTDQKGEWSANP</sequence>
<dbReference type="PROSITE" id="PS51257">
    <property type="entry name" value="PROKAR_LIPOPROTEIN"/>
    <property type="match status" value="1"/>
</dbReference>
<keyword evidence="1" id="KW-0732">Signal</keyword>
<feature type="signal peptide" evidence="1">
    <location>
        <begin position="1"/>
        <end position="27"/>
    </location>
</feature>
<evidence type="ECO:0000256" key="1">
    <source>
        <dbReference type="SAM" id="SignalP"/>
    </source>
</evidence>
<dbReference type="EMBL" id="JAUDCF010000001">
    <property type="protein sequence ID" value="MDM8144456.1"/>
    <property type="molecule type" value="Genomic_DNA"/>
</dbReference>
<reference evidence="3" key="2">
    <citation type="submission" date="2023-07" db="EMBL/GenBank/DDBJ databases">
        <title>Identification and characterization of horizontal gene transfer across gut microbiota members of farm animals based on homology search.</title>
        <authorList>
            <person name="Schwarzerova J."/>
            <person name="Nykrynova M."/>
            <person name="Jureckova K."/>
            <person name="Cejkova D."/>
            <person name="Rychlik I."/>
        </authorList>
    </citation>
    <scope>NUCLEOTIDE SEQUENCE [LARGE SCALE GENOMIC DNA]</scope>
    <source>
        <strain evidence="3">ET4</strain>
    </source>
</reference>
<gene>
    <name evidence="2" type="ORF">QUW02_00680</name>
</gene>
<proteinExistence type="predicted"/>